<dbReference type="Gene3D" id="3.40.50.150">
    <property type="entry name" value="Vaccinia Virus protein VP39"/>
    <property type="match status" value="1"/>
</dbReference>
<evidence type="ECO:0000256" key="3">
    <source>
        <dbReference type="ARBA" id="ARBA00004953"/>
    </source>
</evidence>
<dbReference type="NCBIfam" id="NF006138">
    <property type="entry name" value="PRK08287.1"/>
    <property type="match status" value="1"/>
</dbReference>
<evidence type="ECO:0000313" key="10">
    <source>
        <dbReference type="EMBL" id="MBP1856289.1"/>
    </source>
</evidence>
<comment type="catalytic activity">
    <reaction evidence="1">
        <text>guanosine(46) in tRNA + S-adenosyl-L-methionine = N(7)-methylguanosine(46) in tRNA + S-adenosyl-L-homocysteine</text>
        <dbReference type="Rhea" id="RHEA:42708"/>
        <dbReference type="Rhea" id="RHEA-COMP:10188"/>
        <dbReference type="Rhea" id="RHEA-COMP:10189"/>
        <dbReference type="ChEBI" id="CHEBI:57856"/>
        <dbReference type="ChEBI" id="CHEBI:59789"/>
        <dbReference type="ChEBI" id="CHEBI:74269"/>
        <dbReference type="ChEBI" id="CHEBI:74480"/>
        <dbReference type="EC" id="2.1.1.33"/>
    </reaction>
</comment>
<keyword evidence="7 10" id="KW-0808">Transferase</keyword>
<dbReference type="InterPro" id="IPR014008">
    <property type="entry name" value="Cbl_synth_MTase_CbiT"/>
</dbReference>
<gene>
    <name evidence="10" type="ORF">J2Z43_002741</name>
</gene>
<keyword evidence="11" id="KW-1185">Reference proteome</keyword>
<sequence length="200" mass="21999">MKNSEFITGRVPITKEEVRAISISKLDLAQAKVFLDIGAGTGSVCVEAAVNYPNLQVLAIERDEDAVDLINKNIGKFELKNTTLIKGYAPLKADEINDDLGVTKYFETDGTIDSIFLGGTGGNLEDIILWSKNLLKEGGKIVANFIIVDTFNSALNLFRKHGFRNIDVSVLNVSKLEKLGRGEYFKPLNPIYIISCEKGE</sequence>
<keyword evidence="9" id="KW-0819">tRNA processing</keyword>
<evidence type="ECO:0000313" key="11">
    <source>
        <dbReference type="Proteomes" id="UP000767291"/>
    </source>
</evidence>
<dbReference type="Proteomes" id="UP000767291">
    <property type="component" value="Unassembled WGS sequence"/>
</dbReference>
<accession>A0ABS4EEC9</accession>
<dbReference type="InterPro" id="IPR050714">
    <property type="entry name" value="Cobalamin_biosynth_MTase"/>
</dbReference>
<organism evidence="10 11">
    <name type="scientific">Metaclostridioides mangenotii</name>
    <dbReference type="NCBI Taxonomy" id="1540"/>
    <lineage>
        <taxon>Bacteria</taxon>
        <taxon>Bacillati</taxon>
        <taxon>Bacillota</taxon>
        <taxon>Clostridia</taxon>
        <taxon>Peptostreptococcales</taxon>
        <taxon>Peptostreptococcaceae</taxon>
        <taxon>Metaclostridioides</taxon>
    </lineage>
</organism>
<keyword evidence="5" id="KW-0169">Cobalamin biosynthesis</keyword>
<evidence type="ECO:0000256" key="2">
    <source>
        <dbReference type="ARBA" id="ARBA00003015"/>
    </source>
</evidence>
<dbReference type="PANTHER" id="PTHR43182:SF1">
    <property type="entry name" value="COBALT-PRECORRIN-7 C(5)-METHYLTRANSFERASE"/>
    <property type="match status" value="1"/>
</dbReference>
<evidence type="ECO:0000256" key="9">
    <source>
        <dbReference type="ARBA" id="ARBA00022694"/>
    </source>
</evidence>
<dbReference type="PANTHER" id="PTHR43182">
    <property type="entry name" value="COBALT-PRECORRIN-6B C(15)-METHYLTRANSFERASE (DECARBOXYLATING)"/>
    <property type="match status" value="1"/>
</dbReference>
<dbReference type="GO" id="GO:0032259">
    <property type="term" value="P:methylation"/>
    <property type="evidence" value="ECO:0007669"/>
    <property type="project" value="UniProtKB-KW"/>
</dbReference>
<dbReference type="NCBIfam" id="TIGR02469">
    <property type="entry name" value="CbiT"/>
    <property type="match status" value="1"/>
</dbReference>
<dbReference type="InterPro" id="IPR029063">
    <property type="entry name" value="SAM-dependent_MTases_sf"/>
</dbReference>
<reference evidence="10 11" key="1">
    <citation type="submission" date="2021-03" db="EMBL/GenBank/DDBJ databases">
        <title>Genomic Encyclopedia of Type Strains, Phase IV (KMG-IV): sequencing the most valuable type-strain genomes for metagenomic binning, comparative biology and taxonomic classification.</title>
        <authorList>
            <person name="Goeker M."/>
        </authorList>
    </citation>
    <scope>NUCLEOTIDE SEQUENCE [LARGE SCALE GENOMIC DNA]</scope>
    <source>
        <strain evidence="10 11">DSM 1289</strain>
    </source>
</reference>
<dbReference type="InterPro" id="IPR003358">
    <property type="entry name" value="tRNA_(Gua-N-7)_MeTrfase_Trmb"/>
</dbReference>
<comment type="function">
    <text evidence="2">Catalyzes the formation of N(7)-methylguanine at position 46 (m7G46) in tRNA.</text>
</comment>
<dbReference type="Pfam" id="PF02390">
    <property type="entry name" value="Methyltransf_4"/>
    <property type="match status" value="1"/>
</dbReference>
<protein>
    <recommendedName>
        <fullName evidence="4">tRNA (guanine(46)-N(7))-methyltransferase</fullName>
        <ecNumber evidence="4">2.1.1.33</ecNumber>
    </recommendedName>
</protein>
<comment type="caution">
    <text evidence="10">The sequence shown here is derived from an EMBL/GenBank/DDBJ whole genome shotgun (WGS) entry which is preliminary data.</text>
</comment>
<evidence type="ECO:0000256" key="1">
    <source>
        <dbReference type="ARBA" id="ARBA00000142"/>
    </source>
</evidence>
<evidence type="ECO:0000256" key="4">
    <source>
        <dbReference type="ARBA" id="ARBA00011977"/>
    </source>
</evidence>
<name>A0ABS4EEC9_9FIRM</name>
<dbReference type="EC" id="2.1.1.33" evidence="4"/>
<dbReference type="CDD" id="cd02440">
    <property type="entry name" value="AdoMet_MTases"/>
    <property type="match status" value="1"/>
</dbReference>
<keyword evidence="6 10" id="KW-0489">Methyltransferase</keyword>
<dbReference type="SUPFAM" id="SSF53335">
    <property type="entry name" value="S-adenosyl-L-methionine-dependent methyltransferases"/>
    <property type="match status" value="1"/>
</dbReference>
<evidence type="ECO:0000256" key="8">
    <source>
        <dbReference type="ARBA" id="ARBA00022691"/>
    </source>
</evidence>
<evidence type="ECO:0000256" key="6">
    <source>
        <dbReference type="ARBA" id="ARBA00022603"/>
    </source>
</evidence>
<proteinExistence type="predicted"/>
<evidence type="ECO:0000256" key="5">
    <source>
        <dbReference type="ARBA" id="ARBA00022573"/>
    </source>
</evidence>
<dbReference type="GO" id="GO:0008168">
    <property type="term" value="F:methyltransferase activity"/>
    <property type="evidence" value="ECO:0007669"/>
    <property type="project" value="UniProtKB-KW"/>
</dbReference>
<dbReference type="RefSeq" id="WP_209457622.1">
    <property type="nucleotide sequence ID" value="NZ_BAAACS010000005.1"/>
</dbReference>
<keyword evidence="8" id="KW-0949">S-adenosyl-L-methionine</keyword>
<evidence type="ECO:0000256" key="7">
    <source>
        <dbReference type="ARBA" id="ARBA00022679"/>
    </source>
</evidence>
<comment type="pathway">
    <text evidence="3">Cofactor biosynthesis; adenosylcobalamin biosynthesis.</text>
</comment>
<dbReference type="EMBL" id="JAGGJX010000008">
    <property type="protein sequence ID" value="MBP1856289.1"/>
    <property type="molecule type" value="Genomic_DNA"/>
</dbReference>